<dbReference type="PANTHER" id="PTHR11360">
    <property type="entry name" value="MONOCARBOXYLATE TRANSPORTER"/>
    <property type="match status" value="1"/>
</dbReference>
<dbReference type="InterPro" id="IPR011701">
    <property type="entry name" value="MFS"/>
</dbReference>
<comment type="subcellular location">
    <subcellularLocation>
        <location evidence="1">Membrane</location>
        <topology evidence="1">Multi-pass membrane protein</topology>
    </subcellularLocation>
</comment>
<sequence length="480" mass="51748">MSIPIPLTPDSQYSPNPEKAESLVNRHDIDGIDHDSTHSETQDEITNIPTRAEKGSKTPGLGNTIAKVLTARSNASLRDPGPPPDSGLKAWTQACMGHLVLFNTWGLIASFGVFQTYYTSELSLNPSAVSWIGSIQMMMHFGLGMFSGRALDAGLFHWVVIPGVLLSALGMFLTSLCTQYYQFFLAQGVLTGFGFGLQFTPCMSLVTTYFSKNRSVAVAIVASGSATGGMVYPSIARELLPKIGFPWTVRVMGFLMLAVGALYTSLLKPRLPPRRTGPLFELGAFKEMPYTLYLIGVFLVTLGQFFAFYYVGSYGLDVIGVSYGTSVNLLMIMNGLGLIGRLVPSYFADLKFGPNNTLIPFGFLSAIIIYAWAAVRTEAGLYAFASMYGLFTAGFQGLYPSTLTSLTMDMSKVGVRNGMGFAVTGLATLTGPPICGALIQKNGGNYFTAQMWAASMVVVGSCVLIAGRISRTGWVIWARV</sequence>
<dbReference type="Proteomes" id="UP000193144">
    <property type="component" value="Unassembled WGS sequence"/>
</dbReference>
<keyword evidence="4" id="KW-1133">Transmembrane helix</keyword>
<organism evidence="5 6">
    <name type="scientific">Clohesyomyces aquaticus</name>
    <dbReference type="NCBI Taxonomy" id="1231657"/>
    <lineage>
        <taxon>Eukaryota</taxon>
        <taxon>Fungi</taxon>
        <taxon>Dikarya</taxon>
        <taxon>Ascomycota</taxon>
        <taxon>Pezizomycotina</taxon>
        <taxon>Dothideomycetes</taxon>
        <taxon>Pleosporomycetidae</taxon>
        <taxon>Pleosporales</taxon>
        <taxon>Lindgomycetaceae</taxon>
        <taxon>Clohesyomyces</taxon>
    </lineage>
</organism>
<evidence type="ECO:0000313" key="6">
    <source>
        <dbReference type="Proteomes" id="UP000193144"/>
    </source>
</evidence>
<dbReference type="Pfam" id="PF07690">
    <property type="entry name" value="MFS_1"/>
    <property type="match status" value="1"/>
</dbReference>
<dbReference type="Gene3D" id="1.20.1250.20">
    <property type="entry name" value="MFS general substrate transporter like domains"/>
    <property type="match status" value="2"/>
</dbReference>
<dbReference type="EMBL" id="MCFA01000003">
    <property type="protein sequence ID" value="ORY19251.1"/>
    <property type="molecule type" value="Genomic_DNA"/>
</dbReference>
<feature type="transmembrane region" description="Helical" evidence="4">
    <location>
        <begin position="155"/>
        <end position="174"/>
    </location>
</feature>
<dbReference type="GO" id="GO:0022857">
    <property type="term" value="F:transmembrane transporter activity"/>
    <property type="evidence" value="ECO:0007669"/>
    <property type="project" value="InterPro"/>
</dbReference>
<dbReference type="InterPro" id="IPR036259">
    <property type="entry name" value="MFS_trans_sf"/>
</dbReference>
<dbReference type="SUPFAM" id="SSF103473">
    <property type="entry name" value="MFS general substrate transporter"/>
    <property type="match status" value="1"/>
</dbReference>
<dbReference type="OrthoDB" id="6499973at2759"/>
<evidence type="ECO:0000256" key="4">
    <source>
        <dbReference type="SAM" id="Phobius"/>
    </source>
</evidence>
<gene>
    <name evidence="5" type="ORF">BCR34DRAFT_552811</name>
</gene>
<feature type="transmembrane region" description="Helical" evidence="4">
    <location>
        <begin position="180"/>
        <end position="203"/>
    </location>
</feature>
<protein>
    <submittedName>
        <fullName evidence="5">Major facilitator superfamily domain-containing protein</fullName>
    </submittedName>
</protein>
<keyword evidence="4" id="KW-0812">Transmembrane</keyword>
<dbReference type="PANTHER" id="PTHR11360:SF130">
    <property type="entry name" value="MAJOR FACILITATOR SUPERFAMILY (MFS) PROFILE DOMAIN-CONTAINING PROTEIN-RELATED"/>
    <property type="match status" value="1"/>
</dbReference>
<feature type="transmembrane region" description="Helical" evidence="4">
    <location>
        <begin position="420"/>
        <end position="439"/>
    </location>
</feature>
<comment type="caution">
    <text evidence="5">The sequence shown here is derived from an EMBL/GenBank/DDBJ whole genome shotgun (WGS) entry which is preliminary data.</text>
</comment>
<evidence type="ECO:0000256" key="2">
    <source>
        <dbReference type="ARBA" id="ARBA00006727"/>
    </source>
</evidence>
<feature type="transmembrane region" description="Helical" evidence="4">
    <location>
        <begin position="288"/>
        <end position="311"/>
    </location>
</feature>
<proteinExistence type="inferred from homology"/>
<feature type="transmembrane region" description="Helical" evidence="4">
    <location>
        <begin position="124"/>
        <end position="143"/>
    </location>
</feature>
<keyword evidence="4" id="KW-0472">Membrane</keyword>
<keyword evidence="6" id="KW-1185">Reference proteome</keyword>
<evidence type="ECO:0000256" key="3">
    <source>
        <dbReference type="SAM" id="MobiDB-lite"/>
    </source>
</evidence>
<dbReference type="InterPro" id="IPR050327">
    <property type="entry name" value="Proton-linked_MCT"/>
</dbReference>
<feature type="transmembrane region" description="Helical" evidence="4">
    <location>
        <begin position="99"/>
        <end position="118"/>
    </location>
</feature>
<feature type="transmembrane region" description="Helical" evidence="4">
    <location>
        <begin position="451"/>
        <end position="469"/>
    </location>
</feature>
<feature type="region of interest" description="Disordered" evidence="3">
    <location>
        <begin position="1"/>
        <end position="22"/>
    </location>
</feature>
<feature type="transmembrane region" description="Helical" evidence="4">
    <location>
        <begin position="379"/>
        <end position="399"/>
    </location>
</feature>
<comment type="similarity">
    <text evidence="2">Belongs to the major facilitator superfamily. Monocarboxylate porter (TC 2.A.1.13) family.</text>
</comment>
<accession>A0A1Y2A9Q7</accession>
<feature type="transmembrane region" description="Helical" evidence="4">
    <location>
        <begin position="323"/>
        <end position="343"/>
    </location>
</feature>
<feature type="transmembrane region" description="Helical" evidence="4">
    <location>
        <begin position="247"/>
        <end position="267"/>
    </location>
</feature>
<evidence type="ECO:0000313" key="5">
    <source>
        <dbReference type="EMBL" id="ORY19251.1"/>
    </source>
</evidence>
<dbReference type="AlphaFoldDB" id="A0A1Y2A9Q7"/>
<name>A0A1Y2A9Q7_9PLEO</name>
<dbReference type="GO" id="GO:0016020">
    <property type="term" value="C:membrane"/>
    <property type="evidence" value="ECO:0007669"/>
    <property type="project" value="UniProtKB-SubCell"/>
</dbReference>
<evidence type="ECO:0000256" key="1">
    <source>
        <dbReference type="ARBA" id="ARBA00004141"/>
    </source>
</evidence>
<reference evidence="5 6" key="1">
    <citation type="submission" date="2016-07" db="EMBL/GenBank/DDBJ databases">
        <title>Pervasive Adenine N6-methylation of Active Genes in Fungi.</title>
        <authorList>
            <consortium name="DOE Joint Genome Institute"/>
            <person name="Mondo S.J."/>
            <person name="Dannebaum R.O."/>
            <person name="Kuo R.C."/>
            <person name="Labutti K."/>
            <person name="Haridas S."/>
            <person name="Kuo A."/>
            <person name="Salamov A."/>
            <person name="Ahrendt S.R."/>
            <person name="Lipzen A."/>
            <person name="Sullivan W."/>
            <person name="Andreopoulos W.B."/>
            <person name="Clum A."/>
            <person name="Lindquist E."/>
            <person name="Daum C."/>
            <person name="Ramamoorthy G.K."/>
            <person name="Gryganskyi A."/>
            <person name="Culley D."/>
            <person name="Magnuson J.K."/>
            <person name="James T.Y."/>
            <person name="O'Malley M.A."/>
            <person name="Stajich J.E."/>
            <person name="Spatafora J.W."/>
            <person name="Visel A."/>
            <person name="Grigoriev I.V."/>
        </authorList>
    </citation>
    <scope>NUCLEOTIDE SEQUENCE [LARGE SCALE GENOMIC DNA]</scope>
    <source>
        <strain evidence="5 6">CBS 115471</strain>
    </source>
</reference>
<feature type="transmembrane region" description="Helical" evidence="4">
    <location>
        <begin position="355"/>
        <end position="373"/>
    </location>
</feature>
<feature type="transmembrane region" description="Helical" evidence="4">
    <location>
        <begin position="215"/>
        <end position="235"/>
    </location>
</feature>